<protein>
    <submittedName>
        <fullName evidence="1">Carbon monoxide dehydrogenase subunit G</fullName>
    </submittedName>
</protein>
<dbReference type="PANTHER" id="PTHR38588:SF1">
    <property type="entry name" value="BLL0334 PROTEIN"/>
    <property type="match status" value="1"/>
</dbReference>
<evidence type="ECO:0000313" key="2">
    <source>
        <dbReference type="Proteomes" id="UP000292507"/>
    </source>
</evidence>
<keyword evidence="2" id="KW-1185">Reference proteome</keyword>
<organism evidence="1 2">
    <name type="scientific">Blastococcus saxobsidens</name>
    <dbReference type="NCBI Taxonomy" id="138336"/>
    <lineage>
        <taxon>Bacteria</taxon>
        <taxon>Bacillati</taxon>
        <taxon>Actinomycetota</taxon>
        <taxon>Actinomycetes</taxon>
        <taxon>Geodermatophilales</taxon>
        <taxon>Geodermatophilaceae</taxon>
        <taxon>Blastococcus</taxon>
    </lineage>
</organism>
<dbReference type="Pfam" id="PF06240">
    <property type="entry name" value="COXG"/>
    <property type="match status" value="1"/>
</dbReference>
<dbReference type="OrthoDB" id="5184859at2"/>
<dbReference type="PANTHER" id="PTHR38588">
    <property type="entry name" value="BLL0334 PROTEIN"/>
    <property type="match status" value="1"/>
</dbReference>
<gene>
    <name evidence="1" type="ORF">BKA19_0622</name>
</gene>
<evidence type="ECO:0000313" key="1">
    <source>
        <dbReference type="EMBL" id="RZU30985.1"/>
    </source>
</evidence>
<dbReference type="Gene3D" id="3.30.530.20">
    <property type="match status" value="1"/>
</dbReference>
<name>A0A4Q7Y504_9ACTN</name>
<dbReference type="InterPro" id="IPR023393">
    <property type="entry name" value="START-like_dom_sf"/>
</dbReference>
<dbReference type="SUPFAM" id="SSF55961">
    <property type="entry name" value="Bet v1-like"/>
    <property type="match status" value="1"/>
</dbReference>
<accession>A0A4Q7Y504</accession>
<reference evidence="1 2" key="1">
    <citation type="submission" date="2019-02" db="EMBL/GenBank/DDBJ databases">
        <title>Sequencing the genomes of 1000 actinobacteria strains.</title>
        <authorList>
            <person name="Klenk H.-P."/>
        </authorList>
    </citation>
    <scope>NUCLEOTIDE SEQUENCE [LARGE SCALE GENOMIC DNA]</scope>
    <source>
        <strain evidence="1 2">DSM 44509</strain>
    </source>
</reference>
<sequence length="155" mass="16867">MASEQFSRELVVTSDPERCWAVLTDVAQVASWVTIAYDVKEIERLAAYTAVLQDKLGPFKLRALLDIRVDVVDEGRRVRMRASGKDVQINSQITVDATLSLLPTDDGGTVVATEGTYQVVGRVATMGAGVIRKKADKILEEFFANAARELAAAPV</sequence>
<proteinExistence type="predicted"/>
<dbReference type="InterPro" id="IPR010419">
    <property type="entry name" value="CO_DH_gsu"/>
</dbReference>
<dbReference type="Proteomes" id="UP000292507">
    <property type="component" value="Unassembled WGS sequence"/>
</dbReference>
<dbReference type="AlphaFoldDB" id="A0A4Q7Y504"/>
<dbReference type="EMBL" id="SHKV01000001">
    <property type="protein sequence ID" value="RZU30985.1"/>
    <property type="molecule type" value="Genomic_DNA"/>
</dbReference>
<comment type="caution">
    <text evidence="1">The sequence shown here is derived from an EMBL/GenBank/DDBJ whole genome shotgun (WGS) entry which is preliminary data.</text>
</comment>
<dbReference type="RefSeq" id="WP_104528590.1">
    <property type="nucleotide sequence ID" value="NZ_POQT01000015.1"/>
</dbReference>